<dbReference type="InterPro" id="IPR001109">
    <property type="entry name" value="Hydrogenase_HupF/HypC"/>
</dbReference>
<name>A0ABW2RPR9_9BACL</name>
<dbReference type="EMBL" id="JBHTBW010000066">
    <property type="protein sequence ID" value="MFC7442973.1"/>
    <property type="molecule type" value="Genomic_DNA"/>
</dbReference>
<organism evidence="2 3">
    <name type="scientific">Laceyella putida</name>
    <dbReference type="NCBI Taxonomy" id="110101"/>
    <lineage>
        <taxon>Bacteria</taxon>
        <taxon>Bacillati</taxon>
        <taxon>Bacillota</taxon>
        <taxon>Bacilli</taxon>
        <taxon>Bacillales</taxon>
        <taxon>Thermoactinomycetaceae</taxon>
        <taxon>Laceyella</taxon>
    </lineage>
</organism>
<dbReference type="Proteomes" id="UP001596500">
    <property type="component" value="Unassembled WGS sequence"/>
</dbReference>
<evidence type="ECO:0000313" key="2">
    <source>
        <dbReference type="EMBL" id="MFC7442973.1"/>
    </source>
</evidence>
<gene>
    <name evidence="2" type="ORF">ACFQNG_18040</name>
</gene>
<dbReference type="RefSeq" id="WP_379867206.1">
    <property type="nucleotide sequence ID" value="NZ_JBHTBW010000066.1"/>
</dbReference>
<keyword evidence="3" id="KW-1185">Reference proteome</keyword>
<protein>
    <submittedName>
        <fullName evidence="2">HypC/HybG/HupF family hydrogenase formation chaperone</fullName>
    </submittedName>
</protein>
<dbReference type="Gene3D" id="2.30.30.140">
    <property type="match status" value="1"/>
</dbReference>
<proteinExistence type="inferred from homology"/>
<comment type="similarity">
    <text evidence="1">Belongs to the HupF/HypC family.</text>
</comment>
<dbReference type="Pfam" id="PF01455">
    <property type="entry name" value="HupF_HypC"/>
    <property type="match status" value="1"/>
</dbReference>
<sequence>MDYLGSIVTVGITLLEHIEPNEYVLIHAREAIQVIDQEMALESISLWKEMLEKDGYSGFSRWDNV</sequence>
<dbReference type="SUPFAM" id="SSF159127">
    <property type="entry name" value="HupF/HypC-like"/>
    <property type="match status" value="1"/>
</dbReference>
<reference evidence="3" key="1">
    <citation type="journal article" date="2019" name="Int. J. Syst. Evol. Microbiol.">
        <title>The Global Catalogue of Microorganisms (GCM) 10K type strain sequencing project: providing services to taxonomists for standard genome sequencing and annotation.</title>
        <authorList>
            <consortium name="The Broad Institute Genomics Platform"/>
            <consortium name="The Broad Institute Genome Sequencing Center for Infectious Disease"/>
            <person name="Wu L."/>
            <person name="Ma J."/>
        </authorList>
    </citation>
    <scope>NUCLEOTIDE SEQUENCE [LARGE SCALE GENOMIC DNA]</scope>
    <source>
        <strain evidence="3">CGMCC 1.12942</strain>
    </source>
</reference>
<accession>A0ABW2RPR9</accession>
<evidence type="ECO:0000313" key="3">
    <source>
        <dbReference type="Proteomes" id="UP001596500"/>
    </source>
</evidence>
<evidence type="ECO:0000256" key="1">
    <source>
        <dbReference type="ARBA" id="ARBA00006018"/>
    </source>
</evidence>
<comment type="caution">
    <text evidence="2">The sequence shown here is derived from an EMBL/GenBank/DDBJ whole genome shotgun (WGS) entry which is preliminary data.</text>
</comment>